<name>A0A8S9MRF8_BRACR</name>
<dbReference type="Proteomes" id="UP000712281">
    <property type="component" value="Unassembled WGS sequence"/>
</dbReference>
<protein>
    <submittedName>
        <fullName evidence="2">Uncharacterized protein</fullName>
    </submittedName>
</protein>
<comment type="caution">
    <text evidence="2">The sequence shown here is derived from an EMBL/GenBank/DDBJ whole genome shotgun (WGS) entry which is preliminary data.</text>
</comment>
<dbReference type="EMBL" id="QGKW02000007">
    <property type="protein sequence ID" value="KAF2620441.1"/>
    <property type="molecule type" value="Genomic_DNA"/>
</dbReference>
<evidence type="ECO:0000313" key="1">
    <source>
        <dbReference type="EMBL" id="KAF2589187.1"/>
    </source>
</evidence>
<reference evidence="2" key="1">
    <citation type="submission" date="2019-12" db="EMBL/GenBank/DDBJ databases">
        <title>Genome sequencing and annotation of Brassica cretica.</title>
        <authorList>
            <person name="Studholme D.J."/>
            <person name="Sarris P.F."/>
        </authorList>
    </citation>
    <scope>NUCLEOTIDE SEQUENCE</scope>
    <source>
        <strain evidence="2">PFS-001/15</strain>
        <strain evidence="1">PFS-102/07</strain>
        <tissue evidence="2">Leaf</tissue>
    </source>
</reference>
<dbReference type="AlphaFoldDB" id="A0A8S9MRF8"/>
<accession>A0A8S9MRF8</accession>
<organism evidence="2 3">
    <name type="scientific">Brassica cretica</name>
    <name type="common">Mustard</name>
    <dbReference type="NCBI Taxonomy" id="69181"/>
    <lineage>
        <taxon>Eukaryota</taxon>
        <taxon>Viridiplantae</taxon>
        <taxon>Streptophyta</taxon>
        <taxon>Embryophyta</taxon>
        <taxon>Tracheophyta</taxon>
        <taxon>Spermatophyta</taxon>
        <taxon>Magnoliopsida</taxon>
        <taxon>eudicotyledons</taxon>
        <taxon>Gunneridae</taxon>
        <taxon>Pentapetalae</taxon>
        <taxon>rosids</taxon>
        <taxon>malvids</taxon>
        <taxon>Brassicales</taxon>
        <taxon>Brassicaceae</taxon>
        <taxon>Brassiceae</taxon>
        <taxon>Brassica</taxon>
    </lineage>
</organism>
<proteinExistence type="predicted"/>
<evidence type="ECO:0000313" key="3">
    <source>
        <dbReference type="Proteomes" id="UP000712281"/>
    </source>
</evidence>
<evidence type="ECO:0000313" key="2">
    <source>
        <dbReference type="EMBL" id="KAF2620441.1"/>
    </source>
</evidence>
<gene>
    <name evidence="2" type="ORF">F2Q68_00039149</name>
    <name evidence="1" type="ORF">F2Q70_00038517</name>
</gene>
<sequence>MISGSKKTFGFADDLRVFIQPPGQESNLQTPRVHILESLKPPGSEPILQVLAVVTSGFPNDLMVLA</sequence>
<dbReference type="EMBL" id="QGKY02000190">
    <property type="protein sequence ID" value="KAF2589187.1"/>
    <property type="molecule type" value="Genomic_DNA"/>
</dbReference>